<feature type="compositionally biased region" description="Low complexity" evidence="4">
    <location>
        <begin position="834"/>
        <end position="866"/>
    </location>
</feature>
<dbReference type="CDD" id="cd14003">
    <property type="entry name" value="STKc_AMPK-like"/>
    <property type="match status" value="1"/>
</dbReference>
<feature type="region of interest" description="Disordered" evidence="4">
    <location>
        <begin position="1099"/>
        <end position="1238"/>
    </location>
</feature>
<keyword evidence="1 3" id="KW-0547">Nucleotide-binding</keyword>
<dbReference type="GeneID" id="72009909"/>
<evidence type="ECO:0000259" key="5">
    <source>
        <dbReference type="PROSITE" id="PS50011"/>
    </source>
</evidence>
<feature type="compositionally biased region" description="Acidic residues" evidence="4">
    <location>
        <begin position="1102"/>
        <end position="1113"/>
    </location>
</feature>
<feature type="compositionally biased region" description="Polar residues" evidence="4">
    <location>
        <begin position="1201"/>
        <end position="1212"/>
    </location>
</feature>
<dbReference type="Gene3D" id="1.10.510.10">
    <property type="entry name" value="Transferase(Phosphotransferase) domain 1"/>
    <property type="match status" value="1"/>
</dbReference>
<evidence type="ECO:0000256" key="2">
    <source>
        <dbReference type="ARBA" id="ARBA00022840"/>
    </source>
</evidence>
<feature type="compositionally biased region" description="Basic and acidic residues" evidence="4">
    <location>
        <begin position="879"/>
        <end position="888"/>
    </location>
</feature>
<feature type="compositionally biased region" description="Polar residues" evidence="4">
    <location>
        <begin position="1125"/>
        <end position="1144"/>
    </location>
</feature>
<evidence type="ECO:0000313" key="7">
    <source>
        <dbReference type="Proteomes" id="UP000814176"/>
    </source>
</evidence>
<feature type="compositionally biased region" description="Polar residues" evidence="4">
    <location>
        <begin position="422"/>
        <end position="436"/>
    </location>
</feature>
<feature type="region of interest" description="Disordered" evidence="4">
    <location>
        <begin position="296"/>
        <end position="441"/>
    </location>
</feature>
<reference evidence="6 7" key="1">
    <citation type="journal article" date="2021" name="Environ. Microbiol.">
        <title>Gene family expansions and transcriptome signatures uncover fungal adaptations to wood decay.</title>
        <authorList>
            <person name="Hage H."/>
            <person name="Miyauchi S."/>
            <person name="Viragh M."/>
            <person name="Drula E."/>
            <person name="Min B."/>
            <person name="Chaduli D."/>
            <person name="Navarro D."/>
            <person name="Favel A."/>
            <person name="Norest M."/>
            <person name="Lesage-Meessen L."/>
            <person name="Balint B."/>
            <person name="Merenyi Z."/>
            <person name="de Eugenio L."/>
            <person name="Morin E."/>
            <person name="Martinez A.T."/>
            <person name="Baldrian P."/>
            <person name="Stursova M."/>
            <person name="Martinez M.J."/>
            <person name="Novotny C."/>
            <person name="Magnuson J.K."/>
            <person name="Spatafora J.W."/>
            <person name="Maurice S."/>
            <person name="Pangilinan J."/>
            <person name="Andreopoulos W."/>
            <person name="LaButti K."/>
            <person name="Hundley H."/>
            <person name="Na H."/>
            <person name="Kuo A."/>
            <person name="Barry K."/>
            <person name="Lipzen A."/>
            <person name="Henrissat B."/>
            <person name="Riley R."/>
            <person name="Ahrendt S."/>
            <person name="Nagy L.G."/>
            <person name="Grigoriev I.V."/>
            <person name="Martin F."/>
            <person name="Rosso M.N."/>
        </authorList>
    </citation>
    <scope>NUCLEOTIDE SEQUENCE [LARGE SCALE GENOMIC DNA]</scope>
    <source>
        <strain evidence="6 7">CIRM-BRFM 1785</strain>
    </source>
</reference>
<evidence type="ECO:0000313" key="6">
    <source>
        <dbReference type="EMBL" id="KAH9828794.1"/>
    </source>
</evidence>
<dbReference type="SUPFAM" id="SSF56112">
    <property type="entry name" value="Protein kinase-like (PK-like)"/>
    <property type="match status" value="1"/>
</dbReference>
<feature type="compositionally biased region" description="Low complexity" evidence="4">
    <location>
        <begin position="342"/>
        <end position="351"/>
    </location>
</feature>
<dbReference type="PANTHER" id="PTHR24346">
    <property type="entry name" value="MAP/MICROTUBULE AFFINITY-REGULATING KINASE"/>
    <property type="match status" value="1"/>
</dbReference>
<feature type="compositionally biased region" description="Basic and acidic residues" evidence="4">
    <location>
        <begin position="780"/>
        <end position="792"/>
    </location>
</feature>
<feature type="binding site" evidence="3">
    <location>
        <position position="73"/>
    </location>
    <ligand>
        <name>ATP</name>
        <dbReference type="ChEBI" id="CHEBI:30616"/>
    </ligand>
</feature>
<feature type="compositionally biased region" description="Low complexity" evidence="4">
    <location>
        <begin position="396"/>
        <end position="406"/>
    </location>
</feature>
<dbReference type="SMART" id="SM00220">
    <property type="entry name" value="S_TKc"/>
    <property type="match status" value="1"/>
</dbReference>
<organism evidence="6 7">
    <name type="scientific">Rhodofomes roseus</name>
    <dbReference type="NCBI Taxonomy" id="34475"/>
    <lineage>
        <taxon>Eukaryota</taxon>
        <taxon>Fungi</taxon>
        <taxon>Dikarya</taxon>
        <taxon>Basidiomycota</taxon>
        <taxon>Agaricomycotina</taxon>
        <taxon>Agaricomycetes</taxon>
        <taxon>Polyporales</taxon>
        <taxon>Rhodofomes</taxon>
    </lineage>
</organism>
<proteinExistence type="predicted"/>
<feature type="compositionally biased region" description="Polar residues" evidence="4">
    <location>
        <begin position="645"/>
        <end position="654"/>
    </location>
</feature>
<dbReference type="InterPro" id="IPR011009">
    <property type="entry name" value="Kinase-like_dom_sf"/>
</dbReference>
<feature type="compositionally biased region" description="Basic and acidic residues" evidence="4">
    <location>
        <begin position="666"/>
        <end position="687"/>
    </location>
</feature>
<evidence type="ECO:0000256" key="3">
    <source>
        <dbReference type="PROSITE-ProRule" id="PRU10141"/>
    </source>
</evidence>
<dbReference type="EMBL" id="JADCUA010000047">
    <property type="protein sequence ID" value="KAH9828794.1"/>
    <property type="molecule type" value="Genomic_DNA"/>
</dbReference>
<feature type="region of interest" description="Disordered" evidence="4">
    <location>
        <begin position="519"/>
        <end position="767"/>
    </location>
</feature>
<feature type="compositionally biased region" description="Polar residues" evidence="4">
    <location>
        <begin position="1037"/>
        <end position="1050"/>
    </location>
</feature>
<sequence>MAVNGHRHSTSVSQAQNHKAQLANAYNELGKELSSQKIRVVGNYTLGKVIGEGTYGKVRLGVHRLTGTRVAIKQIPKAMSASLTREIHHHRQLHHPHITQLYEVIATESNIWLVTELCSGGELFDFLAEKGRLNEEEARVIFGQLCLAVAYVHSKGIVHRDLKLENVLLDEHCRLKLGDFGFTREFERGILLETFCGTTGYASPEMLMAKKYLGPEVDVWSLGVILYTLLTGTLPFDDDDENVMKEKVIRGEFEDPEWLSDEPRDLLQSILQTDPDKRATIAQILAHPWFTQGTALPVDPTASQTSLAIPSRPASAPLVRPPSQLNSAVSGSTYHSASSEFPTTSPTTPDDSTNDLFSQDTETPRKSADIMRDVDQSLDDSLEQTPSRPPIQRQGSSVMSSSSKVPPVLPTRTPARTKRRSVSSTLSDPTTPTFDKSSAPVLPQDFSSVLNTPAPIIFSTPLERDLLNSMSALGLDAAQIVHSVLSDACDATGALWWMLKRKAERRVLEEGVKPMTELVESSDEVKSAGELKHGRREEERKQERANDKDSGERRSRETPARNSIPTALAQAVSAPELQLIPPTPIAATTVRPRTPPRAKSPTDALLSPTPSMADISIRSGPSTPGSSMKDKEKDQGSRGRKARSGSVSIMQRATTALEAAGLVRKKSSEGVRDSADRRPATAEEPRASHGSASSRLLKSPPLKPKDAGVPTTPPPSTSTVNVQAETGSPWVMAGARSSPPPNGTDSPRDTLSALPNITGNKGLGASRNRASLLSAFRMWFKEDPKGKRKEEPVLTSQSMAQNRQLNSPGPSTPIAGRGRGTVKRRASGNRGKLSSGRNANNRAKRASASSRRSSSVNSKRSSVQSAQFPTFDSPGYTDVTRRRSDASRRSFGSHTPNSEREEYVSRPSSVQSFMGHRHRKSPSASSAGSMHPGRTASPLPKYHRRGGSGSSTRVVRQTHAPPPHIGHLRSNSASSAHSLTSSRPGSIYDFSESESRRNSSPNRPPGRRSLEESQTPRRQHAPTSFVARKRETPFGHPNSSGTGYLSSLGRSSWKKSWGHEPPGWQNRAAYSAIEVLAVSPPVDGAQGIRDVFSGRASLTLGDESDWVDEDEEGPGFAGGLGQMPTHASTSTSVGIATSSQTTYASPFVPRAPEVPMLSAPPRGHAGRQGGKRGNAGLAAPSTSGRARSKAGRSPMGRTSPLPDSSFEQTEQQRSGRRQLPASRSGPATIQEDDEGEEE</sequence>
<keyword evidence="7" id="KW-1185">Reference proteome</keyword>
<feature type="domain" description="Protein kinase" evidence="5">
    <location>
        <begin position="44"/>
        <end position="290"/>
    </location>
</feature>
<feature type="compositionally biased region" description="Basic and acidic residues" evidence="4">
    <location>
        <begin position="628"/>
        <end position="637"/>
    </location>
</feature>
<feature type="compositionally biased region" description="Basic and acidic residues" evidence="4">
    <location>
        <begin position="362"/>
        <end position="375"/>
    </location>
</feature>
<dbReference type="InterPro" id="IPR000719">
    <property type="entry name" value="Prot_kinase_dom"/>
</dbReference>
<evidence type="ECO:0000256" key="1">
    <source>
        <dbReference type="ARBA" id="ARBA00022741"/>
    </source>
</evidence>
<dbReference type="RefSeq" id="XP_047772435.1">
    <property type="nucleotide sequence ID" value="XM_047929177.1"/>
</dbReference>
<dbReference type="InterPro" id="IPR017441">
    <property type="entry name" value="Protein_kinase_ATP_BS"/>
</dbReference>
<dbReference type="PROSITE" id="PS50011">
    <property type="entry name" value="PROTEIN_KINASE_DOM"/>
    <property type="match status" value="1"/>
</dbReference>
<gene>
    <name evidence="6" type="ORF">C8Q71DRAFT_912167</name>
</gene>
<dbReference type="PROSITE" id="PS00108">
    <property type="entry name" value="PROTEIN_KINASE_ST"/>
    <property type="match status" value="1"/>
</dbReference>
<feature type="region of interest" description="Disordered" evidence="4">
    <location>
        <begin position="780"/>
        <end position="1061"/>
    </location>
</feature>
<accession>A0ABQ8JXX8</accession>
<comment type="caution">
    <text evidence="6">The sequence shown here is derived from an EMBL/GenBank/DDBJ whole genome shotgun (WGS) entry which is preliminary data.</text>
</comment>
<protein>
    <recommendedName>
        <fullName evidence="5">Protein kinase domain-containing protein</fullName>
    </recommendedName>
</protein>
<dbReference type="PANTHER" id="PTHR24346:SF110">
    <property type="entry name" value="NON-SPECIFIC SERINE_THREONINE PROTEIN KINASE"/>
    <property type="match status" value="1"/>
</dbReference>
<evidence type="ECO:0000256" key="4">
    <source>
        <dbReference type="SAM" id="MobiDB-lite"/>
    </source>
</evidence>
<dbReference type="Pfam" id="PF00069">
    <property type="entry name" value="Pkinase"/>
    <property type="match status" value="1"/>
</dbReference>
<feature type="compositionally biased region" description="Polar residues" evidence="4">
    <location>
        <begin position="323"/>
        <end position="341"/>
    </location>
</feature>
<feature type="compositionally biased region" description="Basic and acidic residues" evidence="4">
    <location>
        <begin position="523"/>
        <end position="559"/>
    </location>
</feature>
<dbReference type="PROSITE" id="PS00107">
    <property type="entry name" value="PROTEIN_KINASE_ATP"/>
    <property type="match status" value="1"/>
</dbReference>
<dbReference type="InterPro" id="IPR008271">
    <property type="entry name" value="Ser/Thr_kinase_AS"/>
</dbReference>
<dbReference type="Proteomes" id="UP000814176">
    <property type="component" value="Unassembled WGS sequence"/>
</dbReference>
<name>A0ABQ8JXX8_9APHY</name>
<feature type="compositionally biased region" description="Low complexity" evidence="4">
    <location>
        <begin position="968"/>
        <end position="983"/>
    </location>
</feature>
<feature type="compositionally biased region" description="Polar residues" evidence="4">
    <location>
        <begin position="794"/>
        <end position="809"/>
    </location>
</feature>
<keyword evidence="2 3" id="KW-0067">ATP-binding</keyword>